<dbReference type="Pfam" id="PF16355">
    <property type="entry name" value="DUF4982"/>
    <property type="match status" value="1"/>
</dbReference>
<dbReference type="InterPro" id="IPR006104">
    <property type="entry name" value="Glyco_hydro_2_N"/>
</dbReference>
<name>A0A7W1WQQ5_9BACL</name>
<evidence type="ECO:0000259" key="5">
    <source>
        <dbReference type="Pfam" id="PF02836"/>
    </source>
</evidence>
<evidence type="ECO:0000313" key="11">
    <source>
        <dbReference type="Proteomes" id="UP000535491"/>
    </source>
</evidence>
<feature type="domain" description="Bacterial Ig-like" evidence="7">
    <location>
        <begin position="897"/>
        <end position="953"/>
    </location>
</feature>
<comment type="caution">
    <text evidence="10">The sequence shown here is derived from an EMBL/GenBank/DDBJ whole genome shotgun (WGS) entry which is preliminary data.</text>
</comment>
<feature type="domain" description="Glycoside hydrolase family 2" evidence="9">
    <location>
        <begin position="776"/>
        <end position="877"/>
    </location>
</feature>
<evidence type="ECO:0000256" key="1">
    <source>
        <dbReference type="ARBA" id="ARBA00007401"/>
    </source>
</evidence>
<dbReference type="Pfam" id="PF02837">
    <property type="entry name" value="Glyco_hydro_2_N"/>
    <property type="match status" value="1"/>
</dbReference>
<dbReference type="InterPro" id="IPR040605">
    <property type="entry name" value="Glyco_hydro2_dom5"/>
</dbReference>
<dbReference type="InterPro" id="IPR006102">
    <property type="entry name" value="Ig-like_GH2"/>
</dbReference>
<evidence type="ECO:0000256" key="2">
    <source>
        <dbReference type="ARBA" id="ARBA00022801"/>
    </source>
</evidence>
<evidence type="ECO:0000259" key="6">
    <source>
        <dbReference type="Pfam" id="PF02837"/>
    </source>
</evidence>
<proteinExistence type="inferred from homology"/>
<reference evidence="10 11" key="1">
    <citation type="submission" date="2020-07" db="EMBL/GenBank/DDBJ databases">
        <authorList>
            <person name="Feng H."/>
        </authorList>
    </citation>
    <scope>NUCLEOTIDE SEQUENCE [LARGE SCALE GENOMIC DNA]</scope>
    <source>
        <strain evidence="11">s-10</strain>
    </source>
</reference>
<keyword evidence="2" id="KW-0378">Hydrolase</keyword>
<dbReference type="InterPro" id="IPR006101">
    <property type="entry name" value="Glyco_hydro_2"/>
</dbReference>
<dbReference type="Proteomes" id="UP000535491">
    <property type="component" value="Unassembled WGS sequence"/>
</dbReference>
<dbReference type="InterPro" id="IPR051913">
    <property type="entry name" value="GH2_Domain-Containing"/>
</dbReference>
<dbReference type="Gene3D" id="3.20.20.80">
    <property type="entry name" value="Glycosidases"/>
    <property type="match status" value="1"/>
</dbReference>
<feature type="domain" description="Glycosyl hydrolases family 2 sugar binding" evidence="6">
    <location>
        <begin position="88"/>
        <end position="214"/>
    </location>
</feature>
<dbReference type="SUPFAM" id="SSF49373">
    <property type="entry name" value="Invasin/intimin cell-adhesion fragments"/>
    <property type="match status" value="1"/>
</dbReference>
<feature type="domain" description="Bacterial Ig-like" evidence="7">
    <location>
        <begin position="970"/>
        <end position="1028"/>
    </location>
</feature>
<accession>A0A7W1WQQ5</accession>
<dbReference type="EMBL" id="JACEIQ010000006">
    <property type="protein sequence ID" value="MBA4494316.1"/>
    <property type="molecule type" value="Genomic_DNA"/>
</dbReference>
<dbReference type="Gene3D" id="2.60.40.10">
    <property type="entry name" value="Immunoglobulins"/>
    <property type="match status" value="3"/>
</dbReference>
<keyword evidence="11" id="KW-1185">Reference proteome</keyword>
<dbReference type="InterPro" id="IPR008964">
    <property type="entry name" value="Invasin/intimin_cell_adhesion"/>
</dbReference>
<dbReference type="InterPro" id="IPR013783">
    <property type="entry name" value="Ig-like_fold"/>
</dbReference>
<dbReference type="Gene3D" id="2.60.120.260">
    <property type="entry name" value="Galactose-binding domain-like"/>
    <property type="match status" value="2"/>
</dbReference>
<evidence type="ECO:0000259" key="4">
    <source>
        <dbReference type="Pfam" id="PF00703"/>
    </source>
</evidence>
<dbReference type="SUPFAM" id="SSF51445">
    <property type="entry name" value="(Trans)glycosidases"/>
    <property type="match status" value="1"/>
</dbReference>
<gene>
    <name evidence="10" type="ORF">H1191_08360</name>
</gene>
<evidence type="ECO:0000259" key="8">
    <source>
        <dbReference type="Pfam" id="PF16355"/>
    </source>
</evidence>
<dbReference type="PANTHER" id="PTHR42732:SF1">
    <property type="entry name" value="BETA-MANNOSIDASE"/>
    <property type="match status" value="1"/>
</dbReference>
<evidence type="ECO:0000313" key="10">
    <source>
        <dbReference type="EMBL" id="MBA4494316.1"/>
    </source>
</evidence>
<dbReference type="GO" id="GO:0005975">
    <property type="term" value="P:carbohydrate metabolic process"/>
    <property type="evidence" value="ECO:0007669"/>
    <property type="project" value="InterPro"/>
</dbReference>
<feature type="domain" description="DUF4982" evidence="8">
    <location>
        <begin position="667"/>
        <end position="763"/>
    </location>
</feature>
<dbReference type="SUPFAM" id="SSF49303">
    <property type="entry name" value="beta-Galactosidase/glucuronidase domain"/>
    <property type="match status" value="1"/>
</dbReference>
<feature type="domain" description="Glycoside hydrolase family 2 catalytic" evidence="5">
    <location>
        <begin position="341"/>
        <end position="498"/>
    </location>
</feature>
<dbReference type="InterPro" id="IPR011081">
    <property type="entry name" value="Big_4"/>
</dbReference>
<comment type="similarity">
    <text evidence="1">Belongs to the glycosyl hydrolase 2 family.</text>
</comment>
<dbReference type="PRINTS" id="PR00132">
    <property type="entry name" value="GLHYDRLASE2"/>
</dbReference>
<dbReference type="InterPro" id="IPR006103">
    <property type="entry name" value="Glyco_hydro_2_cat"/>
</dbReference>
<dbReference type="RefSeq" id="WP_181751554.1">
    <property type="nucleotide sequence ID" value="NZ_JACEIQ010000006.1"/>
</dbReference>
<dbReference type="Pfam" id="PF00703">
    <property type="entry name" value="Glyco_hydro_2"/>
    <property type="match status" value="1"/>
</dbReference>
<evidence type="ECO:0000256" key="3">
    <source>
        <dbReference type="ARBA" id="ARBA00023295"/>
    </source>
</evidence>
<dbReference type="PANTHER" id="PTHR42732">
    <property type="entry name" value="BETA-GALACTOSIDASE"/>
    <property type="match status" value="1"/>
</dbReference>
<protein>
    <submittedName>
        <fullName evidence="10">DUF4982 domain-containing protein</fullName>
    </submittedName>
</protein>
<dbReference type="InterPro" id="IPR008979">
    <property type="entry name" value="Galactose-bd-like_sf"/>
</dbReference>
<feature type="domain" description="Glycoside hydrolase family 2 immunoglobulin-like beta-sandwich" evidence="4">
    <location>
        <begin position="231"/>
        <end position="333"/>
    </location>
</feature>
<evidence type="ECO:0000259" key="7">
    <source>
        <dbReference type="Pfam" id="PF07532"/>
    </source>
</evidence>
<dbReference type="Pfam" id="PF07532">
    <property type="entry name" value="Big_4"/>
    <property type="match status" value="2"/>
</dbReference>
<dbReference type="SUPFAM" id="SSF49785">
    <property type="entry name" value="Galactose-binding domain-like"/>
    <property type="match status" value="2"/>
</dbReference>
<sequence>MKRKWFKRGISSGIVSALLASTLVTGMLPVNQVMAKEQPVPVDYGIKTEDSRSLDFNKGWKFALVNSKGLDDPTGKYANAQDPDYDDSDWRTLNVPHDWSIEQPPTSESPVTAGTGFFQGGLGWYRKAFTLPSAMKDKRISIDFDGVYMDSYVYVNGKLAGNHPYGYTGFSFDITDLVYTDGKTPNVIAVKVQNPVPTSRWYSGSGIYRNVHLTVTDDIHVKRWGTFVTSPNLEHTIKDGYANVSIKTDIGNQSGEARPVKLISRIKDASGKVVAQTASIARVGTKGYTFEDKMKVDDPTLWSTEKPYLYTLESDVVVNGKSVDRYTTIFGFRYFKFDPNEGFTLNGKYMKLQGVNMHHDLGALGAATNDDAVLRQMKIMKSMGVNAVRTSHNPPSPELIQVCNELGMVMIVEAFDMWENKKTDNDYSRFFKEHGERDIKEMVHAAKNWPAVVAWSIGNEIPESTQAKGVTIAQKLIDAVKSIDTTRPITIGSDKYRKLPSNGSAQDQIAQKLDLLGLNYNIASSIDELHKKYPNLVLYESESSSETSTRGVYHDPDSLNTPRNYTPGLRATSSYDNNLESWTFSGEYGLKKDRDRKYFAGQFLWTGFDYIGEPTPYWNHFPVKSSFFGAVDTAGFPKDAYYLYKSQWTKEPMVHLLPMNWTDYKPGEEVQVWAYSNVDTVELFLNGKSLGKKKFDTKKTVDGRTYLETTEATGDDKTVTDGPYPGSYTSPNGSAGKLHLTWKVPFAPGKLTAVATKDGKEVARDELETAGEPYTLKLTPDKKVITADGKSLSFVTVEVVDSKGVVVPSANNLIKFKVTGGTLAGVDNGRQESSESYKAPQREAFNGKALAIVQSTEKVGAITITATSSGLQPAVITIYSVKDKGKSEGKNQLIALEPVYMRTELGKTPKLPQTVQGIYADNTQKALSVKWDQLPKHLDDKTGVYKVKGHVRGTGIKAEAVITVYQVAGIESYSAVTAAGTAPALPKQARVVYNDGVDQFAPVTWDKIDPDQYETAGQFTVEGTVAGTTHKAKVNIRVTADYKPNANLALASGPLKATATASFSGADNTLPEAMIDGNKSSGGWSNRYSVAATPNLPAMSGARKEDYVAIKWPNPQSFGKMNMYFTTNANSSLPASLRVTYWDGSSFVPVSNLKVKWAAASNGATTISFDPVTTTQIRVDMTSKAPGGPNGHITISEFEVFGNEVTWNTTAALTDLKINGRTVAGFDADKTTYTFPAGKSMPTISASVADHGRLVIISPLTLPGTASVQVTSEDGLTRKIYEINFVKDQGRSGKTGR</sequence>
<dbReference type="GO" id="GO:0004553">
    <property type="term" value="F:hydrolase activity, hydrolyzing O-glycosyl compounds"/>
    <property type="evidence" value="ECO:0007669"/>
    <property type="project" value="InterPro"/>
</dbReference>
<organism evidence="10 11">
    <name type="scientific">Paenactinomyces guangxiensis</name>
    <dbReference type="NCBI Taxonomy" id="1490290"/>
    <lineage>
        <taxon>Bacteria</taxon>
        <taxon>Bacillati</taxon>
        <taxon>Bacillota</taxon>
        <taxon>Bacilli</taxon>
        <taxon>Bacillales</taxon>
        <taxon>Thermoactinomycetaceae</taxon>
        <taxon>Paenactinomyces</taxon>
    </lineage>
</organism>
<dbReference type="Pfam" id="PF18565">
    <property type="entry name" value="Glyco_hydro2_C5"/>
    <property type="match status" value="1"/>
</dbReference>
<keyword evidence="3" id="KW-0326">Glycosidase</keyword>
<evidence type="ECO:0000259" key="9">
    <source>
        <dbReference type="Pfam" id="PF18565"/>
    </source>
</evidence>
<dbReference type="InterPro" id="IPR017853">
    <property type="entry name" value="GH"/>
</dbReference>
<dbReference type="InterPro" id="IPR036156">
    <property type="entry name" value="Beta-gal/glucu_dom_sf"/>
</dbReference>
<dbReference type="Pfam" id="PF02836">
    <property type="entry name" value="Glyco_hydro_2_C"/>
    <property type="match status" value="1"/>
</dbReference>
<dbReference type="InterPro" id="IPR032311">
    <property type="entry name" value="DUF4982"/>
</dbReference>
<dbReference type="SMR" id="A0A7W1WQQ5"/>